<evidence type="ECO:0000256" key="2">
    <source>
        <dbReference type="SAM" id="SignalP"/>
    </source>
</evidence>
<dbReference type="InterPro" id="IPR007055">
    <property type="entry name" value="BON_dom"/>
</dbReference>
<organism evidence="4 5">
    <name type="scientific">Stenomitos frigidus ULC18</name>
    <dbReference type="NCBI Taxonomy" id="2107698"/>
    <lineage>
        <taxon>Bacteria</taxon>
        <taxon>Bacillati</taxon>
        <taxon>Cyanobacteriota</taxon>
        <taxon>Cyanophyceae</taxon>
        <taxon>Leptolyngbyales</taxon>
        <taxon>Leptolyngbyaceae</taxon>
        <taxon>Stenomitos</taxon>
    </lineage>
</organism>
<comment type="caution">
    <text evidence="4">The sequence shown here is derived from an EMBL/GenBank/DDBJ whole genome shotgun (WGS) entry which is preliminary data.</text>
</comment>
<feature type="region of interest" description="Disordered" evidence="1">
    <location>
        <begin position="24"/>
        <end position="87"/>
    </location>
</feature>
<dbReference type="PROSITE" id="PS51257">
    <property type="entry name" value="PROKAR_LIPOPROTEIN"/>
    <property type="match status" value="1"/>
</dbReference>
<feature type="compositionally biased region" description="Basic and acidic residues" evidence="1">
    <location>
        <begin position="54"/>
        <end position="87"/>
    </location>
</feature>
<dbReference type="Proteomes" id="UP000239576">
    <property type="component" value="Unassembled WGS sequence"/>
</dbReference>
<evidence type="ECO:0000256" key="1">
    <source>
        <dbReference type="SAM" id="MobiDB-lite"/>
    </source>
</evidence>
<dbReference type="EMBL" id="PVWK01000099">
    <property type="protein sequence ID" value="PSB26859.1"/>
    <property type="molecule type" value="Genomic_DNA"/>
</dbReference>
<feature type="signal peptide" evidence="2">
    <location>
        <begin position="1"/>
        <end position="18"/>
    </location>
</feature>
<dbReference type="PROSITE" id="PS50914">
    <property type="entry name" value="BON"/>
    <property type="match status" value="1"/>
</dbReference>
<proteinExistence type="predicted"/>
<keyword evidence="5" id="KW-1185">Reference proteome</keyword>
<gene>
    <name evidence="4" type="ORF">C7B82_18610</name>
</gene>
<dbReference type="RefSeq" id="WP_106257772.1">
    <property type="nucleotide sequence ID" value="NZ_CAWNSW010000139.1"/>
</dbReference>
<feature type="compositionally biased region" description="Polar residues" evidence="1">
    <location>
        <begin position="24"/>
        <end position="38"/>
    </location>
</feature>
<evidence type="ECO:0000313" key="5">
    <source>
        <dbReference type="Proteomes" id="UP000239576"/>
    </source>
</evidence>
<dbReference type="OrthoDB" id="456897at2"/>
<reference evidence="5" key="1">
    <citation type="submission" date="2018-02" db="EMBL/GenBank/DDBJ databases">
        <authorList>
            <person name="Moore K."/>
            <person name="Momper L."/>
        </authorList>
    </citation>
    <scope>NUCLEOTIDE SEQUENCE [LARGE SCALE GENOMIC DNA]</scope>
    <source>
        <strain evidence="5">ULC18</strain>
    </source>
</reference>
<feature type="domain" description="BON" evidence="3">
    <location>
        <begin position="82"/>
        <end position="148"/>
    </location>
</feature>
<reference evidence="4 5" key="2">
    <citation type="submission" date="2018-03" db="EMBL/GenBank/DDBJ databases">
        <title>The ancient ancestry and fast evolution of plastids.</title>
        <authorList>
            <person name="Moore K.R."/>
            <person name="Magnabosco C."/>
            <person name="Momper L."/>
            <person name="Gold D.A."/>
            <person name="Bosak T."/>
            <person name="Fournier G.P."/>
        </authorList>
    </citation>
    <scope>NUCLEOTIDE SEQUENCE [LARGE SCALE GENOMIC DNA]</scope>
    <source>
        <strain evidence="4 5">ULC18</strain>
    </source>
</reference>
<dbReference type="AlphaFoldDB" id="A0A2T1E296"/>
<sequence>MKKIIPLLLGGFLLVSTAACNNAKTTSDAPNSTDTNGQVPKAQDAKTAQNDATSDVRKKQMESDIRAREQRNDAGGDQMKRADGDLESEVRTKLEANIPNGKLTVNAKNGDVTVAGTVPVQAQLAKIEPLSKQIKGVKNVAVKATVAAPAEKK</sequence>
<evidence type="ECO:0000259" key="3">
    <source>
        <dbReference type="PROSITE" id="PS50914"/>
    </source>
</evidence>
<name>A0A2T1E296_9CYAN</name>
<dbReference type="Gene3D" id="3.30.1340.30">
    <property type="match status" value="1"/>
</dbReference>
<feature type="chain" id="PRO_5015622082" evidence="2">
    <location>
        <begin position="19"/>
        <end position="153"/>
    </location>
</feature>
<dbReference type="Pfam" id="PF04972">
    <property type="entry name" value="BON"/>
    <property type="match status" value="1"/>
</dbReference>
<protein>
    <submittedName>
        <fullName evidence="4">Transporter</fullName>
    </submittedName>
</protein>
<accession>A0A2T1E296</accession>
<keyword evidence="2" id="KW-0732">Signal</keyword>
<evidence type="ECO:0000313" key="4">
    <source>
        <dbReference type="EMBL" id="PSB26859.1"/>
    </source>
</evidence>